<dbReference type="Proteomes" id="UP000273252">
    <property type="component" value="Unassembled WGS sequence"/>
</dbReference>
<dbReference type="RefSeq" id="WP_120033714.1">
    <property type="nucleotide sequence ID" value="NZ_QVMU01000019.1"/>
</dbReference>
<reference evidence="1 2" key="1">
    <citation type="submission" date="2018-08" db="EMBL/GenBank/DDBJ databases">
        <title>Vibrio isolated from the Eastern China Marginal Seas.</title>
        <authorList>
            <person name="Li Y."/>
        </authorList>
    </citation>
    <scope>NUCLEOTIDE SEQUENCE [LARGE SCALE GENOMIC DNA]</scope>
    <source>
        <strain evidence="1 2">BEI233</strain>
    </source>
</reference>
<organism evidence="1 2">
    <name type="scientific">Vibrio sinensis</name>
    <dbReference type="NCBI Taxonomy" id="2302434"/>
    <lineage>
        <taxon>Bacteria</taxon>
        <taxon>Pseudomonadati</taxon>
        <taxon>Pseudomonadota</taxon>
        <taxon>Gammaproteobacteria</taxon>
        <taxon>Vibrionales</taxon>
        <taxon>Vibrionaceae</taxon>
        <taxon>Vibrio</taxon>
    </lineage>
</organism>
<sequence length="191" mass="21227">MSSKNKKSAIAPVAQSQVQTEIWLTVLSHLASLAAAGRDKDLLNAGINAELLRTLKSQTVLSLRSLSRDLTKHVPLLDVDQLCRMIVIIGIPEKGQVFLRLGANNRAFEDLLGIKGVDMGRWRRAIPAIYRQRCLPTDVSNELWDVLKKNGVKNFKEASADQIIQASETLQVSIAAIWDEICGKKNKQNRD</sequence>
<name>A0A3A6QGW9_9VIBR</name>
<evidence type="ECO:0000313" key="2">
    <source>
        <dbReference type="Proteomes" id="UP000273252"/>
    </source>
</evidence>
<gene>
    <name evidence="1" type="ORF">DZ860_17040</name>
</gene>
<protein>
    <submittedName>
        <fullName evidence="1">Uncharacterized protein</fullName>
    </submittedName>
</protein>
<dbReference type="OrthoDB" id="9851822at2"/>
<dbReference type="EMBL" id="QVMU01000019">
    <property type="protein sequence ID" value="RJX68700.1"/>
    <property type="molecule type" value="Genomic_DNA"/>
</dbReference>
<keyword evidence="2" id="KW-1185">Reference proteome</keyword>
<accession>A0A3A6QGW9</accession>
<proteinExistence type="predicted"/>
<comment type="caution">
    <text evidence="1">The sequence shown here is derived from an EMBL/GenBank/DDBJ whole genome shotgun (WGS) entry which is preliminary data.</text>
</comment>
<evidence type="ECO:0000313" key="1">
    <source>
        <dbReference type="EMBL" id="RJX68700.1"/>
    </source>
</evidence>
<dbReference type="AlphaFoldDB" id="A0A3A6QGW9"/>